<evidence type="ECO:0000313" key="4">
    <source>
        <dbReference type="EMBL" id="MBB3220933.1"/>
    </source>
</evidence>
<dbReference type="GO" id="GO:0005737">
    <property type="term" value="C:cytoplasm"/>
    <property type="evidence" value="ECO:0007669"/>
    <property type="project" value="TreeGrafter"/>
</dbReference>
<feature type="signal peptide" evidence="2">
    <location>
        <begin position="1"/>
        <end position="21"/>
    </location>
</feature>
<dbReference type="RefSeq" id="WP_229422736.1">
    <property type="nucleotide sequence ID" value="NZ_CP040017.1"/>
</dbReference>
<dbReference type="Proteomes" id="UP000584325">
    <property type="component" value="Unassembled WGS sequence"/>
</dbReference>
<feature type="compositionally biased region" description="Low complexity" evidence="1">
    <location>
        <begin position="798"/>
        <end position="816"/>
    </location>
</feature>
<feature type="chain" id="PRO_5031346801" description="Peptidase M1 membrane alanine aminopeptidase domain-containing protein" evidence="2">
    <location>
        <begin position="22"/>
        <end position="862"/>
    </location>
</feature>
<comment type="caution">
    <text evidence="4">The sequence shown here is derived from an EMBL/GenBank/DDBJ whole genome shotgun (WGS) entry which is preliminary data.</text>
</comment>
<dbReference type="CDD" id="cd09604">
    <property type="entry name" value="M1_APN_like"/>
    <property type="match status" value="1"/>
</dbReference>
<protein>
    <recommendedName>
        <fullName evidence="3">Peptidase M1 membrane alanine aminopeptidase domain-containing protein</fullName>
    </recommendedName>
</protein>
<name>A0A7W5HBU6_9BURK</name>
<accession>A0A7W5HBU6</accession>
<dbReference type="GO" id="GO:0005615">
    <property type="term" value="C:extracellular space"/>
    <property type="evidence" value="ECO:0007669"/>
    <property type="project" value="TreeGrafter"/>
</dbReference>
<dbReference type="Pfam" id="PF01433">
    <property type="entry name" value="Peptidase_M1"/>
    <property type="match status" value="1"/>
</dbReference>
<dbReference type="GO" id="GO:0070006">
    <property type="term" value="F:metalloaminopeptidase activity"/>
    <property type="evidence" value="ECO:0007669"/>
    <property type="project" value="TreeGrafter"/>
</dbReference>
<keyword evidence="2" id="KW-0732">Signal</keyword>
<dbReference type="GO" id="GO:0042277">
    <property type="term" value="F:peptide binding"/>
    <property type="evidence" value="ECO:0007669"/>
    <property type="project" value="TreeGrafter"/>
</dbReference>
<feature type="domain" description="Peptidase M1 membrane alanine aminopeptidase" evidence="3">
    <location>
        <begin position="378"/>
        <end position="583"/>
    </location>
</feature>
<feature type="region of interest" description="Disordered" evidence="1">
    <location>
        <begin position="790"/>
        <end position="862"/>
    </location>
</feature>
<evidence type="ECO:0000259" key="3">
    <source>
        <dbReference type="Pfam" id="PF01433"/>
    </source>
</evidence>
<dbReference type="PANTHER" id="PTHR11533">
    <property type="entry name" value="PROTEASE M1 ZINC METALLOPROTEASE"/>
    <property type="match status" value="1"/>
</dbReference>
<dbReference type="SUPFAM" id="SSF55486">
    <property type="entry name" value="Metalloproteases ('zincins'), catalytic domain"/>
    <property type="match status" value="1"/>
</dbReference>
<reference evidence="4 5" key="1">
    <citation type="submission" date="2020-08" db="EMBL/GenBank/DDBJ databases">
        <title>Genomic Encyclopedia of Type Strains, Phase III (KMG-III): the genomes of soil and plant-associated and newly described type strains.</title>
        <authorList>
            <person name="Whitman W."/>
        </authorList>
    </citation>
    <scope>NUCLEOTIDE SEQUENCE [LARGE SCALE GENOMIC DNA]</scope>
    <source>
        <strain evidence="4 5">CECT 7753</strain>
    </source>
</reference>
<dbReference type="InterPro" id="IPR027268">
    <property type="entry name" value="Peptidase_M4/M1_CTD_sf"/>
</dbReference>
<proteinExistence type="predicted"/>
<sequence>MKRLRIVTTVIAASLAASVIAAEPPAGKFDDKFRQLDELLPTATPYRTASGAPGHQYWQQRADYTIRATLDEANRSISGTEQVTYHNNSPDTLTYLWLQLDQNIYKPDSDARRVQTAPSREAWMKPQGEEGGAKFEGLRSVLTGREFDGGFKLSNIRTAGGAPLKYVVNGTMMRIDLPSPLKPGDKVSFGIDWSYKINEQKVLGGRSGYEYFEDDKNALFEIAQWFPRMAAYYDVAGWQHKQFLGSGEFTLEFGDYDVKITVPADHIVASTGELQNPGDVLTAAQRDRLAKARTASKPVLIVTQAEAEAAEKGGNGAVSKATKTWHFKAKNVRDFAFASSRKFIWDAQGYKKDGTNVLAMSYYPKEGNPLWERYSTPSIIHTIEQYNKYSFDYPYPIAISVNGPVGGMEYPMISFNGPRPTKDKKTGELTYSQRTKYGLIAVIIHEVGHNYFPMIVNSDERQWTWMDEGLNSFVEYLAVQAWEKDFPIGRGDPRDITAYMRSANQVPIMTNSESLLQFGNNAYAKPATALNILRETILGRELFDHAFREYARRWKFKRPTPADFFRTMEDASGTDLDWFWRGWFYTTDAVDISLDNITEFNISTKDPEIEKAWARARKAEEPVSITDQRNEGMERRIDRHPELKDFYNEHDQFTVTNADRNKYREALEGLEPWQKDLLKEGKYIYLVDFTNKGGLVMPLILEVTLKSGKKYIERVPAEVWRFSPKKVTKLLVTDEPVTALAQDPYWETADIDTSNNAWPRRATPSRLELFKMERKPNDMMKDFNAPLKGDEKEKAEAKPAGSAAPANGTPANGAAAKQQAETQQLRPAAQEQSQNQPQGEPQDQPQTQPQTKPQGQAPEPRK</sequence>
<dbReference type="InterPro" id="IPR050344">
    <property type="entry name" value="Peptidase_M1_aminopeptidases"/>
</dbReference>
<feature type="compositionally biased region" description="Low complexity" evidence="1">
    <location>
        <begin position="827"/>
        <end position="862"/>
    </location>
</feature>
<dbReference type="GO" id="GO:0008270">
    <property type="term" value="F:zinc ion binding"/>
    <property type="evidence" value="ECO:0007669"/>
    <property type="project" value="InterPro"/>
</dbReference>
<dbReference type="GO" id="GO:0016020">
    <property type="term" value="C:membrane"/>
    <property type="evidence" value="ECO:0007669"/>
    <property type="project" value="TreeGrafter"/>
</dbReference>
<dbReference type="EMBL" id="JACHXS010000002">
    <property type="protein sequence ID" value="MBB3220933.1"/>
    <property type="molecule type" value="Genomic_DNA"/>
</dbReference>
<dbReference type="PANTHER" id="PTHR11533:SF174">
    <property type="entry name" value="PUROMYCIN-SENSITIVE AMINOPEPTIDASE-RELATED"/>
    <property type="match status" value="1"/>
</dbReference>
<organism evidence="4 5">
    <name type="scientific">Pseudoduganella umbonata</name>
    <dbReference type="NCBI Taxonomy" id="864828"/>
    <lineage>
        <taxon>Bacteria</taxon>
        <taxon>Pseudomonadati</taxon>
        <taxon>Pseudomonadota</taxon>
        <taxon>Betaproteobacteria</taxon>
        <taxon>Burkholderiales</taxon>
        <taxon>Oxalobacteraceae</taxon>
        <taxon>Telluria group</taxon>
        <taxon>Pseudoduganella</taxon>
    </lineage>
</organism>
<evidence type="ECO:0000256" key="2">
    <source>
        <dbReference type="SAM" id="SignalP"/>
    </source>
</evidence>
<dbReference type="AlphaFoldDB" id="A0A7W5HBU6"/>
<dbReference type="InterPro" id="IPR014782">
    <property type="entry name" value="Peptidase_M1_dom"/>
</dbReference>
<dbReference type="Gene3D" id="1.10.390.10">
    <property type="entry name" value="Neutral Protease Domain 2"/>
    <property type="match status" value="1"/>
</dbReference>
<evidence type="ECO:0000313" key="5">
    <source>
        <dbReference type="Proteomes" id="UP000584325"/>
    </source>
</evidence>
<gene>
    <name evidence="4" type="ORF">FHS02_001732</name>
</gene>
<evidence type="ECO:0000256" key="1">
    <source>
        <dbReference type="SAM" id="MobiDB-lite"/>
    </source>
</evidence>
<dbReference type="GO" id="GO:0043171">
    <property type="term" value="P:peptide catabolic process"/>
    <property type="evidence" value="ECO:0007669"/>
    <property type="project" value="TreeGrafter"/>
</dbReference>